<dbReference type="InterPro" id="IPR050625">
    <property type="entry name" value="ParA/MinD_ATPase"/>
</dbReference>
<feature type="compositionally biased region" description="Low complexity" evidence="1">
    <location>
        <begin position="28"/>
        <end position="43"/>
    </location>
</feature>
<gene>
    <name evidence="2" type="ORF">JBF12_40650</name>
</gene>
<dbReference type="EMBL" id="JAEEAQ010000761">
    <property type="protein sequence ID" value="MBI0319177.1"/>
    <property type="molecule type" value="Genomic_DNA"/>
</dbReference>
<dbReference type="SUPFAM" id="SSF52540">
    <property type="entry name" value="P-loop containing nucleoside triphosphate hydrolases"/>
    <property type="match status" value="1"/>
</dbReference>
<evidence type="ECO:0000256" key="1">
    <source>
        <dbReference type="SAM" id="MobiDB-lite"/>
    </source>
</evidence>
<dbReference type="PANTHER" id="PTHR43384:SF14">
    <property type="entry name" value="ESX-1 SECRETION-ASSOCIATED PROTEIN ESPI"/>
    <property type="match status" value="1"/>
</dbReference>
<keyword evidence="3" id="KW-1185">Reference proteome</keyword>
<dbReference type="InterPro" id="IPR027417">
    <property type="entry name" value="P-loop_NTPase"/>
</dbReference>
<feature type="compositionally biased region" description="Low complexity" evidence="1">
    <location>
        <begin position="299"/>
        <end position="313"/>
    </location>
</feature>
<dbReference type="Proteomes" id="UP000638849">
    <property type="component" value="Unassembled WGS sequence"/>
</dbReference>
<evidence type="ECO:0008006" key="4">
    <source>
        <dbReference type="Google" id="ProtNLM"/>
    </source>
</evidence>
<comment type="caution">
    <text evidence="2">The sequence shown here is derived from an EMBL/GenBank/DDBJ whole genome shotgun (WGS) entry which is preliminary data.</text>
</comment>
<name>A0ABS0RRB2_9ACTN</name>
<feature type="region of interest" description="Disordered" evidence="1">
    <location>
        <begin position="27"/>
        <end position="63"/>
    </location>
</feature>
<proteinExistence type="predicted"/>
<evidence type="ECO:0000313" key="3">
    <source>
        <dbReference type="Proteomes" id="UP000638849"/>
    </source>
</evidence>
<evidence type="ECO:0000313" key="2">
    <source>
        <dbReference type="EMBL" id="MBI0319177.1"/>
    </source>
</evidence>
<reference evidence="2 3" key="1">
    <citation type="submission" date="2020-12" db="EMBL/GenBank/DDBJ databases">
        <authorList>
            <person name="Kusuma A.B."/>
            <person name="Nouioui I."/>
            <person name="Goodfellow M."/>
        </authorList>
    </citation>
    <scope>NUCLEOTIDE SEQUENCE [LARGE SCALE GENOMIC DNA]</scope>
    <source>
        <strain evidence="2 3">DSM 41764</strain>
    </source>
</reference>
<feature type="region of interest" description="Disordered" evidence="1">
    <location>
        <begin position="299"/>
        <end position="321"/>
    </location>
</feature>
<protein>
    <recommendedName>
        <fullName evidence="4">Protein kinase domain-containing protein</fullName>
    </recommendedName>
</protein>
<sequence>PRPEQPTACPLCGNPLEPYDRFCDACGTDLSTAPPPSDTSDSARAPRTEPESGLPSFDGYRAHRRLGGSRGQDVYLARRSGASNDVVVRVAPGAGRELRAEAEALRRMSGHYAPRLFIDDSSGNPPWLMMECVRLPDGSPAPPLSSLLGRGPDGSPRLDAVRAATIGLRVAEAVNMCALKGIAPGILTADTVLVADGTVKLIGWTDASLDDRLPGAPTAADSVYAMGEILRALSDAQPTGNLIRTSELWRNPHLLSIISACLDERPSRRPSAGRVADVFVQCLSSLPASAYEVETSALTQAPDAGPAPTTAPEQPQPPRSTRSRLAALVGLGGRSARAEQRQRKLDLIRTPLASCHRIVVISRPVSAGRAVTTLALGAVLAGERQDQVIAVDAMPGGDSLSRRAGDRSELTVHDLARADLPGDDADSIRRFTSRLPSGLEVLLGDTTPMSLVGRAAPVDDVEYRRVMALLAPHYPIALSDSDTGALHSSMRGIVDLADQLIIVTTPSVEQMRSAHITLDRLAEDGHADLVRRAITVINMSHDVPWTDHYEGLAATFRDRCRGVVVVPYDEHLASRGEIDLQRLASRTLDAYIDLAALVAEGFPGAGT</sequence>
<accession>A0ABS0RRB2</accession>
<feature type="non-terminal residue" evidence="2">
    <location>
        <position position="1"/>
    </location>
</feature>
<organism evidence="2 3">
    <name type="scientific">Streptomyces javensis</name>
    <dbReference type="NCBI Taxonomy" id="114698"/>
    <lineage>
        <taxon>Bacteria</taxon>
        <taxon>Bacillati</taxon>
        <taxon>Actinomycetota</taxon>
        <taxon>Actinomycetes</taxon>
        <taxon>Kitasatosporales</taxon>
        <taxon>Streptomycetaceae</taxon>
        <taxon>Streptomyces</taxon>
        <taxon>Streptomyces violaceusniger group</taxon>
    </lineage>
</organism>
<dbReference type="PANTHER" id="PTHR43384">
    <property type="entry name" value="SEPTUM SITE-DETERMINING PROTEIN MIND HOMOLOG, CHLOROPLASTIC-RELATED"/>
    <property type="match status" value="1"/>
</dbReference>
<dbReference type="InterPro" id="IPR011009">
    <property type="entry name" value="Kinase-like_dom_sf"/>
</dbReference>
<dbReference type="Gene3D" id="3.40.50.300">
    <property type="entry name" value="P-loop containing nucleotide triphosphate hydrolases"/>
    <property type="match status" value="1"/>
</dbReference>
<dbReference type="SUPFAM" id="SSF56112">
    <property type="entry name" value="Protein kinase-like (PK-like)"/>
    <property type="match status" value="1"/>
</dbReference>